<dbReference type="EMBL" id="CP002271">
    <property type="protein sequence ID" value="ADO74442.1"/>
    <property type="molecule type" value="Genomic_DNA"/>
</dbReference>
<dbReference type="AlphaFoldDB" id="E3FPS4"/>
<evidence type="ECO:0000313" key="2">
    <source>
        <dbReference type="Proteomes" id="UP000001351"/>
    </source>
</evidence>
<reference evidence="1 2" key="1">
    <citation type="journal article" date="2011" name="Mol. Biol. Evol.">
        <title>Comparative genomic analysis of fruiting body formation in Myxococcales.</title>
        <authorList>
            <person name="Huntley S."/>
            <person name="Hamann N."/>
            <person name="Wegener-Feldbrugge S."/>
            <person name="Treuner-Lange A."/>
            <person name="Kube M."/>
            <person name="Reinhardt R."/>
            <person name="Klages S."/>
            <person name="Muller R."/>
            <person name="Ronning C.M."/>
            <person name="Nierman W.C."/>
            <person name="Sogaard-Andersen L."/>
        </authorList>
    </citation>
    <scope>NUCLEOTIDE SEQUENCE [LARGE SCALE GENOMIC DNA]</scope>
    <source>
        <strain evidence="1 2">DW4/3-1</strain>
    </source>
</reference>
<dbReference type="Proteomes" id="UP000001351">
    <property type="component" value="Chromosome"/>
</dbReference>
<dbReference type="KEGG" id="sur:STAUR_6685"/>
<protein>
    <submittedName>
        <fullName evidence="1">Uncharacterized protein</fullName>
    </submittedName>
</protein>
<organism evidence="1 2">
    <name type="scientific">Stigmatella aurantiaca (strain DW4/3-1)</name>
    <dbReference type="NCBI Taxonomy" id="378806"/>
    <lineage>
        <taxon>Bacteria</taxon>
        <taxon>Pseudomonadati</taxon>
        <taxon>Myxococcota</taxon>
        <taxon>Myxococcia</taxon>
        <taxon>Myxococcales</taxon>
        <taxon>Cystobacterineae</taxon>
        <taxon>Archangiaceae</taxon>
        <taxon>Stigmatella</taxon>
    </lineage>
</organism>
<dbReference type="RefSeq" id="WP_013377437.1">
    <property type="nucleotide sequence ID" value="NC_014623.1"/>
</dbReference>
<gene>
    <name evidence="1" type="ordered locus">STAUR_6685</name>
</gene>
<name>E3FPS4_STIAD</name>
<sequence length="222" mass="23917">MRKLSMREWVHVTAMLGVLGLGVRCAGEEPEVAEHSHLNFEGGLLVAERQALQLCVELAPGLADRGEEVLSRLRADVATVEGAHPDWDVARYRQAPVRMQLGCPGAALPKRRMEGKGDALNDGPTTAPSPFRTFVYVLDDASADEVLGEKEALRARAETMRVDEHVSVEVSTALVVRASSIGTASFREAWLPMGMGLRPLNPLPEPAVDVMPKVSGSSSQGK</sequence>
<accession>E3FPS4</accession>
<keyword evidence="2" id="KW-1185">Reference proteome</keyword>
<evidence type="ECO:0000313" key="1">
    <source>
        <dbReference type="EMBL" id="ADO74442.1"/>
    </source>
</evidence>
<dbReference type="STRING" id="378806.STAUR_6685"/>
<proteinExistence type="predicted"/>
<dbReference type="HOGENOM" id="CLU_1188921_0_0_7"/>
<dbReference type="OrthoDB" id="5523097at2"/>